<name>A0A3B9GWC2_9PROT</name>
<dbReference type="Proteomes" id="UP000259610">
    <property type="component" value="Unassembled WGS sequence"/>
</dbReference>
<evidence type="ECO:0008006" key="4">
    <source>
        <dbReference type="Google" id="ProtNLM"/>
    </source>
</evidence>
<dbReference type="GO" id="GO:0015074">
    <property type="term" value="P:DNA integration"/>
    <property type="evidence" value="ECO:0007669"/>
    <property type="project" value="InterPro"/>
</dbReference>
<organism evidence="2 3">
    <name type="scientific">Hyphomonas adhaerens</name>
    <dbReference type="NCBI Taxonomy" id="81029"/>
    <lineage>
        <taxon>Bacteria</taxon>
        <taxon>Pseudomonadati</taxon>
        <taxon>Pseudomonadota</taxon>
        <taxon>Alphaproteobacteria</taxon>
        <taxon>Hyphomonadales</taxon>
        <taxon>Hyphomonadaceae</taxon>
        <taxon>Hyphomonas</taxon>
    </lineage>
</organism>
<gene>
    <name evidence="2" type="ORF">DCG58_06325</name>
</gene>
<dbReference type="InterPro" id="IPR013762">
    <property type="entry name" value="Integrase-like_cat_sf"/>
</dbReference>
<dbReference type="RefSeq" id="WP_272987773.1">
    <property type="nucleotide sequence ID" value="NZ_CALCOC010000010.1"/>
</dbReference>
<proteinExistence type="predicted"/>
<protein>
    <recommendedName>
        <fullName evidence="4">Integrase</fullName>
    </recommendedName>
</protein>
<dbReference type="EMBL" id="DMAN01000134">
    <property type="protein sequence ID" value="HAE26755.1"/>
    <property type="molecule type" value="Genomic_DNA"/>
</dbReference>
<evidence type="ECO:0000313" key="2">
    <source>
        <dbReference type="EMBL" id="HAE26755.1"/>
    </source>
</evidence>
<comment type="caution">
    <text evidence="2">The sequence shown here is derived from an EMBL/GenBank/DDBJ whole genome shotgun (WGS) entry which is preliminary data.</text>
</comment>
<evidence type="ECO:0000313" key="3">
    <source>
        <dbReference type="Proteomes" id="UP000259610"/>
    </source>
</evidence>
<dbReference type="Gene3D" id="1.10.443.10">
    <property type="entry name" value="Intergrase catalytic core"/>
    <property type="match status" value="1"/>
</dbReference>
<dbReference type="SUPFAM" id="SSF56349">
    <property type="entry name" value="DNA breaking-rejoining enzymes"/>
    <property type="match status" value="1"/>
</dbReference>
<dbReference type="AlphaFoldDB" id="A0A3B9GWC2"/>
<reference evidence="2 3" key="1">
    <citation type="journal article" date="2018" name="Nat. Biotechnol.">
        <title>A standardized bacterial taxonomy based on genome phylogeny substantially revises the tree of life.</title>
        <authorList>
            <person name="Parks D.H."/>
            <person name="Chuvochina M."/>
            <person name="Waite D.W."/>
            <person name="Rinke C."/>
            <person name="Skarshewski A."/>
            <person name="Chaumeil P.A."/>
            <person name="Hugenholtz P."/>
        </authorList>
    </citation>
    <scope>NUCLEOTIDE SEQUENCE [LARGE SCALE GENOMIC DNA]</scope>
    <source>
        <strain evidence="2">UBA8733</strain>
    </source>
</reference>
<dbReference type="InterPro" id="IPR011010">
    <property type="entry name" value="DNA_brk_join_enz"/>
</dbReference>
<sequence>MTALHRHNNSARAVSAHRTDDEIVLSVAEIKPGIDRAQLSRFGDDVWDLTPAIFRENVALGAGILRFGALRDPWQRLTAKEYMWARLNGGSPNRRTVMAPTTARGVFDNVKRILHFIKRHAGVFAMDAVDQVLLDAYLAYARSSGTRTPQQISRILEVAIDLHRHQDVLTLGGYACRPWRGRNAPRIAGCPPKSGENRTPRIPEPVIDVLLRWALKYVDHFADDILAAGAERDRLERKRQTTKAATRTVAGQFDSYIRARRRAGRGIPVWSLRADGEEPDFNFPLIAAQVGCSTGMLYHPEAFRAHLSFAADWIGVEIGGMDTPISNDPDTGAPWRQRFDNASLDHEQRMLQAACYIVCAYLSGMRDSEIQAMRLNCLDVTRSADGVIERYRVRSFAYKGRGAKGHPEEWITIAPVARAIDVLKRLSAAARRKRGALSLWPMLSERGAPSPHLGVGVNALLNDFRAHLDAAYGDETAPTVPAIDGKAWRLTTRQFRRTVAWFIANRPFGAVAGKIQYKHASIAMFEGYAGAGEAGFRREVEQERALGQLDDIVDHYEDFKRGLKPTGPASARILAEFSQVKDKLGDLPGRIIDRQRLRAMLAQLARTLHVGLLNDCFFDPATAFCLDRTKTAERGAPMLSHCSPDRCPNACITRRHLAPWRDSIVDGETLLKDKRLSAVQKRALREEIARKQKLIAPLTEEPPQ</sequence>
<dbReference type="GO" id="GO:0003677">
    <property type="term" value="F:DNA binding"/>
    <property type="evidence" value="ECO:0007669"/>
    <property type="project" value="InterPro"/>
</dbReference>
<accession>A0A3B9GWC2</accession>
<keyword evidence="1" id="KW-0233">DNA recombination</keyword>
<dbReference type="GO" id="GO:0006310">
    <property type="term" value="P:DNA recombination"/>
    <property type="evidence" value="ECO:0007669"/>
    <property type="project" value="UniProtKB-KW"/>
</dbReference>
<evidence type="ECO:0000256" key="1">
    <source>
        <dbReference type="ARBA" id="ARBA00023172"/>
    </source>
</evidence>